<comment type="caution">
    <text evidence="1">The sequence shown here is derived from an EMBL/GenBank/DDBJ whole genome shotgun (WGS) entry which is preliminary data.</text>
</comment>
<keyword evidence="2" id="KW-1185">Reference proteome</keyword>
<dbReference type="Proteomes" id="UP000622860">
    <property type="component" value="Unassembled WGS sequence"/>
</dbReference>
<dbReference type="AlphaFoldDB" id="A0A917H0K5"/>
<sequence length="283" mass="33361">MNKWTFICILISFIILAGFLYIGRLSSLPAITYFPIDQETTFEDSHTSIEFYSQQDNNSYDISWTSNSKSDKKVYLRQDASLLFDNGRLKGVLSKWRQNEDIIQLNQKLTNEDSGYFQAISFHHGEIHYPDDKIKSIHQMSYDELYVIDSPTTPLESFKEPKGEFENEWKNLLDLTTKQQLLYHWNRLMNYFDINKEDYISVPLTSLYKYNEENLPNMTLVQTDQIIGQLWEGLYKNYILPATSPSDNKLSSYIPIVLFDKKSTHLFVLYEVNGKKERLIQKY</sequence>
<protein>
    <submittedName>
        <fullName evidence="1">Uncharacterized protein</fullName>
    </submittedName>
</protein>
<dbReference type="RefSeq" id="WP_188453657.1">
    <property type="nucleotide sequence ID" value="NZ_BMFR01000001.1"/>
</dbReference>
<evidence type="ECO:0000313" key="1">
    <source>
        <dbReference type="EMBL" id="GGG63676.1"/>
    </source>
</evidence>
<reference evidence="1" key="1">
    <citation type="journal article" date="2014" name="Int. J. Syst. Evol. Microbiol.">
        <title>Complete genome sequence of Corynebacterium casei LMG S-19264T (=DSM 44701T), isolated from a smear-ripened cheese.</title>
        <authorList>
            <consortium name="US DOE Joint Genome Institute (JGI-PGF)"/>
            <person name="Walter F."/>
            <person name="Albersmeier A."/>
            <person name="Kalinowski J."/>
            <person name="Ruckert C."/>
        </authorList>
    </citation>
    <scope>NUCLEOTIDE SEQUENCE</scope>
    <source>
        <strain evidence="1">CGMCC 1.12754</strain>
    </source>
</reference>
<organism evidence="1 2">
    <name type="scientific">Virgibacillus oceani</name>
    <dbReference type="NCBI Taxonomy" id="1479511"/>
    <lineage>
        <taxon>Bacteria</taxon>
        <taxon>Bacillati</taxon>
        <taxon>Bacillota</taxon>
        <taxon>Bacilli</taxon>
        <taxon>Bacillales</taxon>
        <taxon>Bacillaceae</taxon>
        <taxon>Virgibacillus</taxon>
    </lineage>
</organism>
<gene>
    <name evidence="1" type="ORF">GCM10011398_03890</name>
</gene>
<dbReference type="EMBL" id="BMFR01000001">
    <property type="protein sequence ID" value="GGG63676.1"/>
    <property type="molecule type" value="Genomic_DNA"/>
</dbReference>
<accession>A0A917H0K5</accession>
<reference evidence="1" key="2">
    <citation type="submission" date="2020-09" db="EMBL/GenBank/DDBJ databases">
        <authorList>
            <person name="Sun Q."/>
            <person name="Zhou Y."/>
        </authorList>
    </citation>
    <scope>NUCLEOTIDE SEQUENCE</scope>
    <source>
        <strain evidence="1">CGMCC 1.12754</strain>
    </source>
</reference>
<evidence type="ECO:0000313" key="2">
    <source>
        <dbReference type="Proteomes" id="UP000622860"/>
    </source>
</evidence>
<proteinExistence type="predicted"/>
<name>A0A917H0K5_9BACI</name>